<feature type="transmembrane region" description="Helical" evidence="7">
    <location>
        <begin position="51"/>
        <end position="69"/>
    </location>
</feature>
<dbReference type="Pfam" id="PF01618">
    <property type="entry name" value="MotA_ExbB"/>
    <property type="match status" value="1"/>
</dbReference>
<evidence type="ECO:0000256" key="6">
    <source>
        <dbReference type="RuleBase" id="RU004057"/>
    </source>
</evidence>
<evidence type="ECO:0000259" key="8">
    <source>
        <dbReference type="Pfam" id="PF01618"/>
    </source>
</evidence>
<feature type="transmembrane region" description="Helical" evidence="7">
    <location>
        <begin position="12"/>
        <end position="31"/>
    </location>
</feature>
<feature type="transmembrane region" description="Helical" evidence="7">
    <location>
        <begin position="89"/>
        <end position="109"/>
    </location>
</feature>
<sequence>MLELFYMGGPLFMGVLSVFLLLIIAGIIYTLRSRSKEKLNARLKQIKYVGILALTFGILGQVLGLYQAFSYLGEVGSVKPQVMYSGLKVSTIPTMYGMMIYIISLVPLITMKCLHAWKK</sequence>
<comment type="subcellular location">
    <subcellularLocation>
        <location evidence="1">Cell membrane</location>
        <topology evidence="1">Multi-pass membrane protein</topology>
    </subcellularLocation>
    <subcellularLocation>
        <location evidence="6">Membrane</location>
        <topology evidence="6">Multi-pass membrane protein</topology>
    </subcellularLocation>
</comment>
<keyword evidence="6" id="KW-0653">Protein transport</keyword>
<keyword evidence="2" id="KW-1003">Cell membrane</keyword>
<keyword evidence="4 7" id="KW-1133">Transmembrane helix</keyword>
<evidence type="ECO:0000256" key="4">
    <source>
        <dbReference type="ARBA" id="ARBA00022989"/>
    </source>
</evidence>
<organism evidence="9 10">
    <name type="scientific">Plebeiibacterium sediminum</name>
    <dbReference type="NCBI Taxonomy" id="2992112"/>
    <lineage>
        <taxon>Bacteria</taxon>
        <taxon>Pseudomonadati</taxon>
        <taxon>Bacteroidota</taxon>
        <taxon>Bacteroidia</taxon>
        <taxon>Marinilabiliales</taxon>
        <taxon>Marinilabiliaceae</taxon>
        <taxon>Plebeiibacterium</taxon>
    </lineage>
</organism>
<evidence type="ECO:0000256" key="3">
    <source>
        <dbReference type="ARBA" id="ARBA00022692"/>
    </source>
</evidence>
<dbReference type="Proteomes" id="UP001209229">
    <property type="component" value="Unassembled WGS sequence"/>
</dbReference>
<keyword evidence="10" id="KW-1185">Reference proteome</keyword>
<reference evidence="9" key="1">
    <citation type="submission" date="2022-10" db="EMBL/GenBank/DDBJ databases">
        <authorList>
            <person name="Yu W.X."/>
        </authorList>
    </citation>
    <scope>NUCLEOTIDE SEQUENCE</scope>
    <source>
        <strain evidence="9">AAT</strain>
    </source>
</reference>
<keyword evidence="5 7" id="KW-0472">Membrane</keyword>
<dbReference type="InterPro" id="IPR002898">
    <property type="entry name" value="MotA_ExbB_proton_chnl"/>
</dbReference>
<evidence type="ECO:0000256" key="7">
    <source>
        <dbReference type="SAM" id="Phobius"/>
    </source>
</evidence>
<name>A0AAE3SI76_9BACT</name>
<evidence type="ECO:0000256" key="5">
    <source>
        <dbReference type="ARBA" id="ARBA00023136"/>
    </source>
</evidence>
<dbReference type="GO" id="GO:0015031">
    <property type="term" value="P:protein transport"/>
    <property type="evidence" value="ECO:0007669"/>
    <property type="project" value="UniProtKB-KW"/>
</dbReference>
<dbReference type="AlphaFoldDB" id="A0AAE3SI76"/>
<keyword evidence="3 7" id="KW-0812">Transmembrane</keyword>
<evidence type="ECO:0000256" key="2">
    <source>
        <dbReference type="ARBA" id="ARBA00022475"/>
    </source>
</evidence>
<comment type="similarity">
    <text evidence="6">Belongs to the exbB/tolQ family.</text>
</comment>
<evidence type="ECO:0000313" key="9">
    <source>
        <dbReference type="EMBL" id="MCW3788898.1"/>
    </source>
</evidence>
<feature type="domain" description="MotA/TolQ/ExbB proton channel" evidence="8">
    <location>
        <begin position="33"/>
        <end position="106"/>
    </location>
</feature>
<dbReference type="RefSeq" id="WP_301192454.1">
    <property type="nucleotide sequence ID" value="NZ_JAPDPJ010000070.1"/>
</dbReference>
<accession>A0AAE3SI76</accession>
<keyword evidence="6" id="KW-0813">Transport</keyword>
<proteinExistence type="inferred from homology"/>
<protein>
    <submittedName>
        <fullName evidence="9">MotA/TolQ/ExbB proton channel family protein</fullName>
    </submittedName>
</protein>
<dbReference type="GO" id="GO:0005886">
    <property type="term" value="C:plasma membrane"/>
    <property type="evidence" value="ECO:0007669"/>
    <property type="project" value="UniProtKB-SubCell"/>
</dbReference>
<comment type="caution">
    <text evidence="9">The sequence shown here is derived from an EMBL/GenBank/DDBJ whole genome shotgun (WGS) entry which is preliminary data.</text>
</comment>
<evidence type="ECO:0000256" key="1">
    <source>
        <dbReference type="ARBA" id="ARBA00004651"/>
    </source>
</evidence>
<gene>
    <name evidence="9" type="ORF">OM075_20685</name>
</gene>
<dbReference type="EMBL" id="JAPDPJ010000070">
    <property type="protein sequence ID" value="MCW3788898.1"/>
    <property type="molecule type" value="Genomic_DNA"/>
</dbReference>
<evidence type="ECO:0000313" key="10">
    <source>
        <dbReference type="Proteomes" id="UP001209229"/>
    </source>
</evidence>